<keyword evidence="1" id="KW-1133">Transmembrane helix</keyword>
<feature type="transmembrane region" description="Helical" evidence="1">
    <location>
        <begin position="40"/>
        <end position="60"/>
    </location>
</feature>
<feature type="domain" description="GGDEF" evidence="4">
    <location>
        <begin position="250"/>
        <end position="377"/>
    </location>
</feature>
<protein>
    <submittedName>
        <fullName evidence="5">Uncharacterized protein</fullName>
    </submittedName>
</protein>
<dbReference type="PANTHER" id="PTHR46663:SF3">
    <property type="entry name" value="SLL0267 PROTEIN"/>
    <property type="match status" value="1"/>
</dbReference>
<feature type="domain" description="PAS" evidence="2">
    <location>
        <begin position="109"/>
        <end position="138"/>
    </location>
</feature>
<sequence>MWSKSPKKILIRIALIILSIEFVIQIIFDAMDSSMSSFLEALMDGVISILLTIPLIYYLAISPFARSRQNAINALRIEKKQVEQTAEDLRTTQKNLLTLTAGMDKHSLISITDLHGIITYVNEKFCTVSGYEEKELIGSTHRILNSHNQPKNYWKKMFSTTSMGDIWQDEVRNKTKDGAYYWVDTTIIPIYESNQLSGYLSIRTDITELKKQQEELAKLAHHDELTNLPNRTLFNERFRQAMAQSHRSKTKVAICFFDLNEFKAVNDNYGHDVGDVVLIEIAKRLSDCLREVDTVSRQGGDEFVVILSGIHDEEEAKQTVDRIQHAIQVPIIVNELSLSITAASGIAIYRDDGEDIETLLRQSDKAMYKNKLSKDAQ</sequence>
<dbReference type="InterPro" id="IPR001610">
    <property type="entry name" value="PAC"/>
</dbReference>
<evidence type="ECO:0000256" key="1">
    <source>
        <dbReference type="SAM" id="Phobius"/>
    </source>
</evidence>
<dbReference type="FunFam" id="3.30.70.270:FF:000001">
    <property type="entry name" value="Diguanylate cyclase domain protein"/>
    <property type="match status" value="1"/>
</dbReference>
<accession>A0A0F9NLJ4</accession>
<dbReference type="SUPFAM" id="SSF55785">
    <property type="entry name" value="PYP-like sensor domain (PAS domain)"/>
    <property type="match status" value="1"/>
</dbReference>
<feature type="domain" description="PAC" evidence="3">
    <location>
        <begin position="167"/>
        <end position="218"/>
    </location>
</feature>
<evidence type="ECO:0000259" key="4">
    <source>
        <dbReference type="PROSITE" id="PS50887"/>
    </source>
</evidence>
<dbReference type="Pfam" id="PF00990">
    <property type="entry name" value="GGDEF"/>
    <property type="match status" value="1"/>
</dbReference>
<organism evidence="5">
    <name type="scientific">marine sediment metagenome</name>
    <dbReference type="NCBI Taxonomy" id="412755"/>
    <lineage>
        <taxon>unclassified sequences</taxon>
        <taxon>metagenomes</taxon>
        <taxon>ecological metagenomes</taxon>
    </lineage>
</organism>
<keyword evidence="1" id="KW-0472">Membrane</keyword>
<keyword evidence="1" id="KW-0812">Transmembrane</keyword>
<proteinExistence type="predicted"/>
<dbReference type="CDD" id="cd00130">
    <property type="entry name" value="PAS"/>
    <property type="match status" value="1"/>
</dbReference>
<dbReference type="EMBL" id="LAZR01003396">
    <property type="protein sequence ID" value="KKN18779.1"/>
    <property type="molecule type" value="Genomic_DNA"/>
</dbReference>
<dbReference type="InterPro" id="IPR000160">
    <property type="entry name" value="GGDEF_dom"/>
</dbReference>
<dbReference type="InterPro" id="IPR000700">
    <property type="entry name" value="PAS-assoc_C"/>
</dbReference>
<dbReference type="InterPro" id="IPR035965">
    <property type="entry name" value="PAS-like_dom_sf"/>
</dbReference>
<dbReference type="PROSITE" id="PS50112">
    <property type="entry name" value="PAS"/>
    <property type="match status" value="1"/>
</dbReference>
<dbReference type="CDD" id="cd01949">
    <property type="entry name" value="GGDEF"/>
    <property type="match status" value="1"/>
</dbReference>
<dbReference type="PANTHER" id="PTHR46663">
    <property type="entry name" value="DIGUANYLATE CYCLASE DGCT-RELATED"/>
    <property type="match status" value="1"/>
</dbReference>
<comment type="caution">
    <text evidence="5">The sequence shown here is derived from an EMBL/GenBank/DDBJ whole genome shotgun (WGS) entry which is preliminary data.</text>
</comment>
<gene>
    <name evidence="5" type="ORF">LCGC14_0952400</name>
</gene>
<dbReference type="PROSITE" id="PS50113">
    <property type="entry name" value="PAC"/>
    <property type="match status" value="1"/>
</dbReference>
<dbReference type="PROSITE" id="PS50887">
    <property type="entry name" value="GGDEF"/>
    <property type="match status" value="1"/>
</dbReference>
<feature type="transmembrane region" description="Helical" evidence="1">
    <location>
        <begin position="9"/>
        <end position="28"/>
    </location>
</feature>
<reference evidence="5" key="1">
    <citation type="journal article" date="2015" name="Nature">
        <title>Complex archaea that bridge the gap between prokaryotes and eukaryotes.</title>
        <authorList>
            <person name="Spang A."/>
            <person name="Saw J.H."/>
            <person name="Jorgensen S.L."/>
            <person name="Zaremba-Niedzwiedzka K."/>
            <person name="Martijn J."/>
            <person name="Lind A.E."/>
            <person name="van Eijk R."/>
            <person name="Schleper C."/>
            <person name="Guy L."/>
            <person name="Ettema T.J."/>
        </authorList>
    </citation>
    <scope>NUCLEOTIDE SEQUENCE</scope>
</reference>
<dbReference type="SMART" id="SM00086">
    <property type="entry name" value="PAC"/>
    <property type="match status" value="1"/>
</dbReference>
<dbReference type="Gene3D" id="3.30.450.20">
    <property type="entry name" value="PAS domain"/>
    <property type="match status" value="1"/>
</dbReference>
<dbReference type="InterPro" id="IPR052163">
    <property type="entry name" value="DGC-Regulatory_Protein"/>
</dbReference>
<name>A0A0F9NLJ4_9ZZZZ</name>
<dbReference type="InterPro" id="IPR000014">
    <property type="entry name" value="PAS"/>
</dbReference>
<dbReference type="AlphaFoldDB" id="A0A0F9NLJ4"/>
<dbReference type="SMART" id="SM00267">
    <property type="entry name" value="GGDEF"/>
    <property type="match status" value="1"/>
</dbReference>
<dbReference type="InterPro" id="IPR043128">
    <property type="entry name" value="Rev_trsase/Diguanyl_cyclase"/>
</dbReference>
<evidence type="ECO:0000313" key="5">
    <source>
        <dbReference type="EMBL" id="KKN18779.1"/>
    </source>
</evidence>
<dbReference type="Gene3D" id="3.30.70.270">
    <property type="match status" value="1"/>
</dbReference>
<evidence type="ECO:0000259" key="2">
    <source>
        <dbReference type="PROSITE" id="PS50112"/>
    </source>
</evidence>
<dbReference type="Pfam" id="PF13426">
    <property type="entry name" value="PAS_9"/>
    <property type="match status" value="1"/>
</dbReference>
<dbReference type="InterPro" id="IPR029787">
    <property type="entry name" value="Nucleotide_cyclase"/>
</dbReference>
<dbReference type="NCBIfam" id="TIGR00254">
    <property type="entry name" value="GGDEF"/>
    <property type="match status" value="1"/>
</dbReference>
<dbReference type="SUPFAM" id="SSF55073">
    <property type="entry name" value="Nucleotide cyclase"/>
    <property type="match status" value="1"/>
</dbReference>
<dbReference type="NCBIfam" id="TIGR00229">
    <property type="entry name" value="sensory_box"/>
    <property type="match status" value="1"/>
</dbReference>
<evidence type="ECO:0000259" key="3">
    <source>
        <dbReference type="PROSITE" id="PS50113"/>
    </source>
</evidence>